<sequence length="129" mass="12336">MGETVSSAAGEAVSSAAGETVSSAAGEAVSSAAGEAVSYAVCKTVSSAAGETVSSAAGESVSSAAVGRGEIVPCAVGESETVSSAVLRLYRLKCETVPSEVGGCENVFSAEGETGSYAAGEKQAVLCSG</sequence>
<comment type="caution">
    <text evidence="1">The sequence shown here is derived from an EMBL/GenBank/DDBJ whole genome shotgun (WGS) entry which is preliminary data.</text>
</comment>
<evidence type="ECO:0000313" key="2">
    <source>
        <dbReference type="Proteomes" id="UP001066276"/>
    </source>
</evidence>
<dbReference type="AlphaFoldDB" id="A0AAV7M2U5"/>
<proteinExistence type="predicted"/>
<evidence type="ECO:0000313" key="1">
    <source>
        <dbReference type="EMBL" id="KAJ1095413.1"/>
    </source>
</evidence>
<name>A0AAV7M2U5_PLEWA</name>
<gene>
    <name evidence="1" type="ORF">NDU88_000577</name>
</gene>
<accession>A0AAV7M2U5</accession>
<reference evidence="1" key="1">
    <citation type="journal article" date="2022" name="bioRxiv">
        <title>Sequencing and chromosome-scale assembly of the giantPleurodeles waltlgenome.</title>
        <authorList>
            <person name="Brown T."/>
            <person name="Elewa A."/>
            <person name="Iarovenko S."/>
            <person name="Subramanian E."/>
            <person name="Araus A.J."/>
            <person name="Petzold A."/>
            <person name="Susuki M."/>
            <person name="Suzuki K.-i.T."/>
            <person name="Hayashi T."/>
            <person name="Toyoda A."/>
            <person name="Oliveira C."/>
            <person name="Osipova E."/>
            <person name="Leigh N.D."/>
            <person name="Simon A."/>
            <person name="Yun M.H."/>
        </authorList>
    </citation>
    <scope>NUCLEOTIDE SEQUENCE</scope>
    <source>
        <strain evidence="1">20211129_DDA</strain>
        <tissue evidence="1">Liver</tissue>
    </source>
</reference>
<keyword evidence="2" id="KW-1185">Reference proteome</keyword>
<protein>
    <submittedName>
        <fullName evidence="1">Uncharacterized protein</fullName>
    </submittedName>
</protein>
<dbReference type="EMBL" id="JANPWB010000014">
    <property type="protein sequence ID" value="KAJ1095413.1"/>
    <property type="molecule type" value="Genomic_DNA"/>
</dbReference>
<dbReference type="Proteomes" id="UP001066276">
    <property type="component" value="Chromosome 10"/>
</dbReference>
<organism evidence="1 2">
    <name type="scientific">Pleurodeles waltl</name>
    <name type="common">Iberian ribbed newt</name>
    <dbReference type="NCBI Taxonomy" id="8319"/>
    <lineage>
        <taxon>Eukaryota</taxon>
        <taxon>Metazoa</taxon>
        <taxon>Chordata</taxon>
        <taxon>Craniata</taxon>
        <taxon>Vertebrata</taxon>
        <taxon>Euteleostomi</taxon>
        <taxon>Amphibia</taxon>
        <taxon>Batrachia</taxon>
        <taxon>Caudata</taxon>
        <taxon>Salamandroidea</taxon>
        <taxon>Salamandridae</taxon>
        <taxon>Pleurodelinae</taxon>
        <taxon>Pleurodeles</taxon>
    </lineage>
</organism>